<evidence type="ECO:0000256" key="3">
    <source>
        <dbReference type="ARBA" id="ARBA00013081"/>
    </source>
</evidence>
<dbReference type="EC" id="3.1.3.16" evidence="3"/>
<comment type="cofactor">
    <cofactor evidence="1">
        <name>Mn(2+)</name>
        <dbReference type="ChEBI" id="CHEBI:29035"/>
    </cofactor>
</comment>
<evidence type="ECO:0000259" key="17">
    <source>
        <dbReference type="PROSITE" id="PS50042"/>
    </source>
</evidence>
<feature type="domain" description="PPM-type phosphatase" evidence="18">
    <location>
        <begin position="67"/>
        <end position="357"/>
    </location>
</feature>
<dbReference type="SUPFAM" id="SSF51206">
    <property type="entry name" value="cAMP-binding domain-like"/>
    <property type="match status" value="1"/>
</dbReference>
<dbReference type="Proteomes" id="UP000075714">
    <property type="component" value="Unassembled WGS sequence"/>
</dbReference>
<keyword evidence="10" id="KW-0067">ATP-binding</keyword>
<sequence length="521" mass="56862">MGCVNSKEDVLAGVPPGKEFTDINQDAGVLSVYLTGGPLTAKDYKERLVSSEGTQTVFMPQSGYTIRYAFVSQRGYYPDAPSKANQDSFSVQTYFGGDAEQCFFGVYDGHGEYGTQCSQFAKEKVPENLLNNTHFAVSPEIAYHQAMVLSNNQLHRSDVDDSMSGTTAITVLVRGRTAYVANVGDSRAVLAERHGDKVVAQDLSYDQTPFRRDECERVKRCGARVLTLDQLEGIKDPNVESWGTEEEDDGDPPRLWAPNATYPGTAFTRSIGDSAAERIGVFAEPEVVTKQLSAQHPFIVIASDGVFEFLSSQSVVDMVTKFEDPQEACLSVVAESYRLWLQHETRTDDITMILLLAATANNFLFTGMSEQERSDVLTLFERQPVKAGDVVVRQAEPGDYFYVVESGQYDVFVQAGMDPPLLVHTYSSASGQPASFGELALLYNKPRAATVMARTDGLLYRLARAAFRSVVAAGGQPSATVRTLRGVEVLQCLSISALQRLAELMDEVAQRVCGGGRGEGG</sequence>
<evidence type="ECO:0000259" key="18">
    <source>
        <dbReference type="PROSITE" id="PS51746"/>
    </source>
</evidence>
<dbReference type="Gene3D" id="2.60.120.10">
    <property type="entry name" value="Jelly Rolls"/>
    <property type="match status" value="1"/>
</dbReference>
<dbReference type="Gene3D" id="3.60.40.10">
    <property type="entry name" value="PPM-type phosphatase domain"/>
    <property type="match status" value="1"/>
</dbReference>
<dbReference type="InterPro" id="IPR018490">
    <property type="entry name" value="cNMP-bd_dom_sf"/>
</dbReference>
<dbReference type="Pfam" id="PF00027">
    <property type="entry name" value="cNMP_binding"/>
    <property type="match status" value="1"/>
</dbReference>
<keyword evidence="5" id="KW-0808">Transferase</keyword>
<dbReference type="PROSITE" id="PS51746">
    <property type="entry name" value="PPM_2"/>
    <property type="match status" value="1"/>
</dbReference>
<evidence type="ECO:0000313" key="19">
    <source>
        <dbReference type="EMBL" id="KXZ47577.1"/>
    </source>
</evidence>
<dbReference type="PROSITE" id="PS01032">
    <property type="entry name" value="PPM_1"/>
    <property type="match status" value="1"/>
</dbReference>
<organism evidence="19 20">
    <name type="scientific">Gonium pectorale</name>
    <name type="common">Green alga</name>
    <dbReference type="NCBI Taxonomy" id="33097"/>
    <lineage>
        <taxon>Eukaryota</taxon>
        <taxon>Viridiplantae</taxon>
        <taxon>Chlorophyta</taxon>
        <taxon>core chlorophytes</taxon>
        <taxon>Chlorophyceae</taxon>
        <taxon>CS clade</taxon>
        <taxon>Chlamydomonadales</taxon>
        <taxon>Volvocaceae</taxon>
        <taxon>Gonium</taxon>
    </lineage>
</organism>
<keyword evidence="8" id="KW-0418">Kinase</keyword>
<evidence type="ECO:0000256" key="16">
    <source>
        <dbReference type="RuleBase" id="RU003465"/>
    </source>
</evidence>
<evidence type="ECO:0000256" key="8">
    <source>
        <dbReference type="ARBA" id="ARBA00022777"/>
    </source>
</evidence>
<evidence type="ECO:0000256" key="10">
    <source>
        <dbReference type="ARBA" id="ARBA00022840"/>
    </source>
</evidence>
<evidence type="ECO:0000256" key="12">
    <source>
        <dbReference type="ARBA" id="ARBA00022912"/>
    </source>
</evidence>
<dbReference type="InterPro" id="IPR014710">
    <property type="entry name" value="RmlC-like_jellyroll"/>
</dbReference>
<reference evidence="20" key="1">
    <citation type="journal article" date="2016" name="Nat. Commun.">
        <title>The Gonium pectorale genome demonstrates co-option of cell cycle regulation during the evolution of multicellularity.</title>
        <authorList>
            <person name="Hanschen E.R."/>
            <person name="Marriage T.N."/>
            <person name="Ferris P.J."/>
            <person name="Hamaji T."/>
            <person name="Toyoda A."/>
            <person name="Fujiyama A."/>
            <person name="Neme R."/>
            <person name="Noguchi H."/>
            <person name="Minakuchi Y."/>
            <person name="Suzuki M."/>
            <person name="Kawai-Toyooka H."/>
            <person name="Smith D.R."/>
            <person name="Sparks H."/>
            <person name="Anderson J."/>
            <person name="Bakaric R."/>
            <person name="Luria V."/>
            <person name="Karger A."/>
            <person name="Kirschner M.W."/>
            <person name="Durand P.M."/>
            <person name="Michod R.E."/>
            <person name="Nozaki H."/>
            <person name="Olson B.J."/>
        </authorList>
    </citation>
    <scope>NUCLEOTIDE SEQUENCE [LARGE SCALE GENOMIC DNA]</scope>
    <source>
        <strain evidence="20">NIES-2863</strain>
    </source>
</reference>
<dbReference type="AlphaFoldDB" id="A0A150GCK6"/>
<dbReference type="PANTHER" id="PTHR24353">
    <property type="entry name" value="CYCLIC NUCLEOTIDE-DEPENDENT PROTEIN KINASE"/>
    <property type="match status" value="1"/>
</dbReference>
<keyword evidence="12 16" id="KW-0904">Protein phosphatase</keyword>
<evidence type="ECO:0000256" key="13">
    <source>
        <dbReference type="ARBA" id="ARBA00023211"/>
    </source>
</evidence>
<comment type="catalytic activity">
    <reaction evidence="14">
        <text>O-phospho-L-seryl-[protein] + H2O = L-seryl-[protein] + phosphate</text>
        <dbReference type="Rhea" id="RHEA:20629"/>
        <dbReference type="Rhea" id="RHEA-COMP:9863"/>
        <dbReference type="Rhea" id="RHEA-COMP:11604"/>
        <dbReference type="ChEBI" id="CHEBI:15377"/>
        <dbReference type="ChEBI" id="CHEBI:29999"/>
        <dbReference type="ChEBI" id="CHEBI:43474"/>
        <dbReference type="ChEBI" id="CHEBI:83421"/>
        <dbReference type="EC" id="3.1.3.16"/>
    </reaction>
</comment>
<proteinExistence type="inferred from homology"/>
<dbReference type="InterPro" id="IPR036457">
    <property type="entry name" value="PPM-type-like_dom_sf"/>
</dbReference>
<evidence type="ECO:0000313" key="20">
    <source>
        <dbReference type="Proteomes" id="UP000075714"/>
    </source>
</evidence>
<comment type="similarity">
    <text evidence="16">Belongs to the PP2C family.</text>
</comment>
<comment type="caution">
    <text evidence="19">The sequence shown here is derived from an EMBL/GenBank/DDBJ whole genome shotgun (WGS) entry which is preliminary data.</text>
</comment>
<dbReference type="InterPro" id="IPR000222">
    <property type="entry name" value="PP2C_BS"/>
</dbReference>
<keyword evidence="4" id="KW-0723">Serine/threonine-protein kinase</keyword>
<evidence type="ECO:0000256" key="6">
    <source>
        <dbReference type="ARBA" id="ARBA00022723"/>
    </source>
</evidence>
<feature type="domain" description="Cyclic nucleotide-binding" evidence="17">
    <location>
        <begin position="364"/>
        <end position="471"/>
    </location>
</feature>
<dbReference type="GO" id="GO:0005524">
    <property type="term" value="F:ATP binding"/>
    <property type="evidence" value="ECO:0007669"/>
    <property type="project" value="UniProtKB-KW"/>
</dbReference>
<dbReference type="SMART" id="SM00100">
    <property type="entry name" value="cNMP"/>
    <property type="match status" value="1"/>
</dbReference>
<dbReference type="SMART" id="SM00332">
    <property type="entry name" value="PP2Cc"/>
    <property type="match status" value="1"/>
</dbReference>
<evidence type="ECO:0000256" key="11">
    <source>
        <dbReference type="ARBA" id="ARBA00022842"/>
    </source>
</evidence>
<evidence type="ECO:0000256" key="9">
    <source>
        <dbReference type="ARBA" id="ARBA00022801"/>
    </source>
</evidence>
<dbReference type="EMBL" id="LSYV01000035">
    <property type="protein sequence ID" value="KXZ47577.1"/>
    <property type="molecule type" value="Genomic_DNA"/>
</dbReference>
<protein>
    <recommendedName>
        <fullName evidence="3">protein-serine/threonine phosphatase</fullName>
        <ecNumber evidence="3">3.1.3.16</ecNumber>
    </recommendedName>
</protein>
<dbReference type="GO" id="GO:0005952">
    <property type="term" value="C:cAMP-dependent protein kinase complex"/>
    <property type="evidence" value="ECO:0007669"/>
    <property type="project" value="TreeGrafter"/>
</dbReference>
<evidence type="ECO:0000256" key="5">
    <source>
        <dbReference type="ARBA" id="ARBA00022679"/>
    </source>
</evidence>
<dbReference type="FunFam" id="3.60.40.10:FF:000007">
    <property type="entry name" value="Phosphatase 2C and cyclic nucleotide-binding/kinase domain-containing protein"/>
    <property type="match status" value="1"/>
</dbReference>
<dbReference type="OrthoDB" id="10264738at2759"/>
<dbReference type="GO" id="GO:0004722">
    <property type="term" value="F:protein serine/threonine phosphatase activity"/>
    <property type="evidence" value="ECO:0007669"/>
    <property type="project" value="UniProtKB-EC"/>
</dbReference>
<keyword evidence="20" id="KW-1185">Reference proteome</keyword>
<keyword evidence="9 16" id="KW-0378">Hydrolase</keyword>
<evidence type="ECO:0000256" key="15">
    <source>
        <dbReference type="ARBA" id="ARBA00048336"/>
    </source>
</evidence>
<dbReference type="STRING" id="33097.A0A150GCK6"/>
<evidence type="ECO:0000256" key="2">
    <source>
        <dbReference type="ARBA" id="ARBA00001946"/>
    </source>
</evidence>
<dbReference type="PROSITE" id="PS00889">
    <property type="entry name" value="CNMP_BINDING_2"/>
    <property type="match status" value="1"/>
</dbReference>
<dbReference type="CDD" id="cd00143">
    <property type="entry name" value="PP2Cc"/>
    <property type="match status" value="1"/>
</dbReference>
<keyword evidence="7" id="KW-0547">Nucleotide-binding</keyword>
<dbReference type="InterPro" id="IPR018488">
    <property type="entry name" value="cNMP-bd_CS"/>
</dbReference>
<dbReference type="GO" id="GO:0004691">
    <property type="term" value="F:cAMP-dependent protein kinase activity"/>
    <property type="evidence" value="ECO:0007669"/>
    <property type="project" value="TreeGrafter"/>
</dbReference>
<evidence type="ECO:0000256" key="1">
    <source>
        <dbReference type="ARBA" id="ARBA00001936"/>
    </source>
</evidence>
<evidence type="ECO:0000256" key="4">
    <source>
        <dbReference type="ARBA" id="ARBA00022527"/>
    </source>
</evidence>
<dbReference type="GO" id="GO:0046872">
    <property type="term" value="F:metal ion binding"/>
    <property type="evidence" value="ECO:0007669"/>
    <property type="project" value="UniProtKB-KW"/>
</dbReference>
<keyword evidence="6" id="KW-0479">Metal-binding</keyword>
<dbReference type="Pfam" id="PF00481">
    <property type="entry name" value="PP2C"/>
    <property type="match status" value="1"/>
</dbReference>
<accession>A0A150GCK6</accession>
<dbReference type="SUPFAM" id="SSF81606">
    <property type="entry name" value="PP2C-like"/>
    <property type="match status" value="1"/>
</dbReference>
<keyword evidence="13" id="KW-0464">Manganese</keyword>
<evidence type="ECO:0000256" key="7">
    <source>
        <dbReference type="ARBA" id="ARBA00022741"/>
    </source>
</evidence>
<dbReference type="PANTHER" id="PTHR24353:SF127">
    <property type="entry name" value="PROTEIN PHOSPHATASE 2C AND CYCLIC NUCLEOTIDE-BINDING_KINASE DOMAIN-CONTAINING PROTEIN"/>
    <property type="match status" value="1"/>
</dbReference>
<comment type="catalytic activity">
    <reaction evidence="15">
        <text>O-phospho-L-threonyl-[protein] + H2O = L-threonyl-[protein] + phosphate</text>
        <dbReference type="Rhea" id="RHEA:47004"/>
        <dbReference type="Rhea" id="RHEA-COMP:11060"/>
        <dbReference type="Rhea" id="RHEA-COMP:11605"/>
        <dbReference type="ChEBI" id="CHEBI:15377"/>
        <dbReference type="ChEBI" id="CHEBI:30013"/>
        <dbReference type="ChEBI" id="CHEBI:43474"/>
        <dbReference type="ChEBI" id="CHEBI:61977"/>
        <dbReference type="EC" id="3.1.3.16"/>
    </reaction>
</comment>
<dbReference type="InterPro" id="IPR000595">
    <property type="entry name" value="cNMP-bd_dom"/>
</dbReference>
<gene>
    <name evidence="19" type="ORF">GPECTOR_34g736</name>
</gene>
<evidence type="ECO:0000256" key="14">
    <source>
        <dbReference type="ARBA" id="ARBA00047761"/>
    </source>
</evidence>
<dbReference type="InterPro" id="IPR001932">
    <property type="entry name" value="PPM-type_phosphatase-like_dom"/>
</dbReference>
<dbReference type="CDD" id="cd00038">
    <property type="entry name" value="CAP_ED"/>
    <property type="match status" value="1"/>
</dbReference>
<name>A0A150GCK6_GONPE</name>
<comment type="cofactor">
    <cofactor evidence="2">
        <name>Mg(2+)</name>
        <dbReference type="ChEBI" id="CHEBI:18420"/>
    </cofactor>
</comment>
<dbReference type="PROSITE" id="PS50042">
    <property type="entry name" value="CNMP_BINDING_3"/>
    <property type="match status" value="1"/>
</dbReference>
<keyword evidence="11" id="KW-0460">Magnesium</keyword>
<dbReference type="PRINTS" id="PR00103">
    <property type="entry name" value="CAMPKINASE"/>
</dbReference>